<protein>
    <submittedName>
        <fullName evidence="2">Uncharacterized protein</fullName>
    </submittedName>
</protein>
<gene>
    <name evidence="2" type="ORF">D7316_03590</name>
</gene>
<feature type="transmembrane region" description="Helical" evidence="1">
    <location>
        <begin position="43"/>
        <end position="65"/>
    </location>
</feature>
<feature type="transmembrane region" description="Helical" evidence="1">
    <location>
        <begin position="112"/>
        <end position="136"/>
    </location>
</feature>
<dbReference type="Proteomes" id="UP000271469">
    <property type="component" value="Chromosome"/>
</dbReference>
<organism evidence="2 3">
    <name type="scientific">Gordonia insulae</name>
    <dbReference type="NCBI Taxonomy" id="2420509"/>
    <lineage>
        <taxon>Bacteria</taxon>
        <taxon>Bacillati</taxon>
        <taxon>Actinomycetota</taxon>
        <taxon>Actinomycetes</taxon>
        <taxon>Mycobacteriales</taxon>
        <taxon>Gordoniaceae</taxon>
        <taxon>Gordonia</taxon>
    </lineage>
</organism>
<dbReference type="RefSeq" id="WP_124709417.1">
    <property type="nucleotide sequence ID" value="NZ_CP033972.1"/>
</dbReference>
<proteinExistence type="predicted"/>
<evidence type="ECO:0000256" key="1">
    <source>
        <dbReference type="SAM" id="Phobius"/>
    </source>
</evidence>
<feature type="transmembrane region" description="Helical" evidence="1">
    <location>
        <begin position="72"/>
        <end position="92"/>
    </location>
</feature>
<evidence type="ECO:0000313" key="2">
    <source>
        <dbReference type="EMBL" id="AZG46985.1"/>
    </source>
</evidence>
<accession>A0A3G8JQI9</accession>
<evidence type="ECO:0000313" key="3">
    <source>
        <dbReference type="Proteomes" id="UP000271469"/>
    </source>
</evidence>
<feature type="transmembrane region" description="Helical" evidence="1">
    <location>
        <begin position="14"/>
        <end position="31"/>
    </location>
</feature>
<keyword evidence="1" id="KW-0472">Membrane</keyword>
<dbReference type="OrthoDB" id="4554237at2"/>
<keyword evidence="1" id="KW-1133">Transmembrane helix</keyword>
<keyword evidence="1" id="KW-0812">Transmembrane</keyword>
<dbReference type="EMBL" id="CP033972">
    <property type="protein sequence ID" value="AZG46985.1"/>
    <property type="molecule type" value="Genomic_DNA"/>
</dbReference>
<sequence>MMLEIDDPNEIERVFRWATVIFACALSLHAADHLRRGMDVVPRAVMIGGTVQLMLAAITVVLVFAGSRAAPYFAVGVGSLSAIGFTVAHLLPTWGFFSDSFINAPPAARVTWFSWVTAVVEILADVMFAIVGAVVLRSRRGTAESGPRQESSRLIS</sequence>
<dbReference type="KEGG" id="gom:D7316_03590"/>
<reference evidence="2 3" key="1">
    <citation type="submission" date="2018-11" db="EMBL/GenBank/DDBJ databases">
        <title>Gordonia insulae sp. nov., isolated from an island soil.</title>
        <authorList>
            <person name="Kim Y.S."/>
            <person name="Kim S.B."/>
        </authorList>
    </citation>
    <scope>NUCLEOTIDE SEQUENCE [LARGE SCALE GENOMIC DNA]</scope>
    <source>
        <strain evidence="2 3">MMS17-SY073</strain>
    </source>
</reference>
<dbReference type="AlphaFoldDB" id="A0A3G8JQI9"/>
<name>A0A3G8JQI9_9ACTN</name>
<keyword evidence="3" id="KW-1185">Reference proteome</keyword>